<organism evidence="8 9">
    <name type="scientific">Meira miltonrushii</name>
    <dbReference type="NCBI Taxonomy" id="1280837"/>
    <lineage>
        <taxon>Eukaryota</taxon>
        <taxon>Fungi</taxon>
        <taxon>Dikarya</taxon>
        <taxon>Basidiomycota</taxon>
        <taxon>Ustilaginomycotina</taxon>
        <taxon>Exobasidiomycetes</taxon>
        <taxon>Exobasidiales</taxon>
        <taxon>Brachybasidiaceae</taxon>
        <taxon>Meira</taxon>
    </lineage>
</organism>
<dbReference type="PANTHER" id="PTHR46622:SF1">
    <property type="entry name" value="DNA-DEPENDENT METALLOPROTEASE WSS1"/>
    <property type="match status" value="1"/>
</dbReference>
<sequence length="355" mass="39213">MPVRGRGAFPKPSAVHREEGSGSGGGVIVEYRALKKLQNSSEALNILRRIGASVRPIMIKHGWRLPLLVEMYPKQDNLLGLNVNRGKKIALRLRRPYNDLDFIDEESITETMLHELAHNLRGPHDEIFFQHLETLTQEFYDLRANRPLPGLGFMSAGQKLGGSGLISAADSAQRRRNISQIIGSGSNRVGGSAIADLSPREAAAAAAHRRKVISMGCPSSNLASTQEANEEQEQQELLHGVEVITIGDDDEEDDDDDFEIIENGQTQKEEDSDDEIVVTAVKRPKKEESSTAMQSGSWNCQTCTLLNDRYAETCAACESVRPGVDCWVCRSCQHRMIGTYAAFWCCTQCQTVKVA</sequence>
<accession>A0A316VBG5</accession>
<dbReference type="PROSITE" id="PS01358">
    <property type="entry name" value="ZF_RANBP2_1"/>
    <property type="match status" value="1"/>
</dbReference>
<evidence type="ECO:0000313" key="9">
    <source>
        <dbReference type="Proteomes" id="UP000245771"/>
    </source>
</evidence>
<evidence type="ECO:0000313" key="8">
    <source>
        <dbReference type="EMBL" id="PWN33573.1"/>
    </source>
</evidence>
<evidence type="ECO:0000259" key="7">
    <source>
        <dbReference type="PROSITE" id="PS51397"/>
    </source>
</evidence>
<dbReference type="Gene3D" id="4.10.1060.10">
    <property type="entry name" value="Zinc finger, RanBP2-type"/>
    <property type="match status" value="1"/>
</dbReference>
<keyword evidence="1" id="KW-0479">Metal-binding</keyword>
<dbReference type="OrthoDB" id="261960at2759"/>
<evidence type="ECO:0000256" key="4">
    <source>
        <dbReference type="PROSITE-ProRule" id="PRU00322"/>
    </source>
</evidence>
<dbReference type="Proteomes" id="UP000245771">
    <property type="component" value="Unassembled WGS sequence"/>
</dbReference>
<dbReference type="SMART" id="SM00547">
    <property type="entry name" value="ZnF_RBZ"/>
    <property type="match status" value="1"/>
</dbReference>
<keyword evidence="2 4" id="KW-0863">Zinc-finger</keyword>
<dbReference type="InterPro" id="IPR053000">
    <property type="entry name" value="WSS1-like_metalloprotease"/>
</dbReference>
<dbReference type="RefSeq" id="XP_025353875.1">
    <property type="nucleotide sequence ID" value="XM_025499078.1"/>
</dbReference>
<keyword evidence="9" id="KW-1185">Reference proteome</keyword>
<feature type="domain" description="RanBP2-type" evidence="6">
    <location>
        <begin position="294"/>
        <end position="323"/>
    </location>
</feature>
<dbReference type="InParanoid" id="A0A316VBG5"/>
<dbReference type="SUPFAM" id="SSF90209">
    <property type="entry name" value="Ran binding protein zinc finger-like"/>
    <property type="match status" value="1"/>
</dbReference>
<evidence type="ECO:0000256" key="2">
    <source>
        <dbReference type="ARBA" id="ARBA00022771"/>
    </source>
</evidence>
<name>A0A316VBG5_9BASI</name>
<evidence type="ECO:0000256" key="3">
    <source>
        <dbReference type="ARBA" id="ARBA00022833"/>
    </source>
</evidence>
<dbReference type="STRING" id="1280837.A0A316VBG5"/>
<dbReference type="InterPro" id="IPR001876">
    <property type="entry name" value="Znf_RanBP2"/>
</dbReference>
<dbReference type="AlphaFoldDB" id="A0A316VBG5"/>
<proteinExistence type="predicted"/>
<dbReference type="PROSITE" id="PS50199">
    <property type="entry name" value="ZF_RANBP2_2"/>
    <property type="match status" value="1"/>
</dbReference>
<protein>
    <submittedName>
        <fullName evidence="8">WLM-domain-containing protein</fullName>
    </submittedName>
</protein>
<evidence type="ECO:0000259" key="6">
    <source>
        <dbReference type="PROSITE" id="PS50199"/>
    </source>
</evidence>
<reference evidence="8 9" key="1">
    <citation type="journal article" date="2018" name="Mol. Biol. Evol.">
        <title>Broad Genomic Sampling Reveals a Smut Pathogenic Ancestry of the Fungal Clade Ustilaginomycotina.</title>
        <authorList>
            <person name="Kijpornyongpan T."/>
            <person name="Mondo S.J."/>
            <person name="Barry K."/>
            <person name="Sandor L."/>
            <person name="Lee J."/>
            <person name="Lipzen A."/>
            <person name="Pangilinan J."/>
            <person name="LaButti K."/>
            <person name="Hainaut M."/>
            <person name="Henrissat B."/>
            <person name="Grigoriev I.V."/>
            <person name="Spatafora J.W."/>
            <person name="Aime M.C."/>
        </authorList>
    </citation>
    <scope>NUCLEOTIDE SEQUENCE [LARGE SCALE GENOMIC DNA]</scope>
    <source>
        <strain evidence="8 9">MCA 3882</strain>
    </source>
</reference>
<dbReference type="GeneID" id="37020859"/>
<dbReference type="GO" id="GO:0008270">
    <property type="term" value="F:zinc ion binding"/>
    <property type="evidence" value="ECO:0007669"/>
    <property type="project" value="UniProtKB-KW"/>
</dbReference>
<dbReference type="EMBL" id="KZ819604">
    <property type="protein sequence ID" value="PWN33573.1"/>
    <property type="molecule type" value="Genomic_DNA"/>
</dbReference>
<dbReference type="GO" id="GO:0008237">
    <property type="term" value="F:metallopeptidase activity"/>
    <property type="evidence" value="ECO:0007669"/>
    <property type="project" value="TreeGrafter"/>
</dbReference>
<feature type="domain" description="WLM" evidence="7">
    <location>
        <begin position="19"/>
        <end position="212"/>
    </location>
</feature>
<dbReference type="Pfam" id="PF08325">
    <property type="entry name" value="WLM"/>
    <property type="match status" value="1"/>
</dbReference>
<gene>
    <name evidence="8" type="ORF">FA14DRAFT_161354</name>
</gene>
<dbReference type="PANTHER" id="PTHR46622">
    <property type="entry name" value="DNA-DEPENDENT METALLOPROTEASE WSS1"/>
    <property type="match status" value="1"/>
</dbReference>
<keyword evidence="3" id="KW-0862">Zinc</keyword>
<evidence type="ECO:0000256" key="1">
    <source>
        <dbReference type="ARBA" id="ARBA00022723"/>
    </source>
</evidence>
<evidence type="ECO:0000256" key="5">
    <source>
        <dbReference type="SAM" id="MobiDB-lite"/>
    </source>
</evidence>
<feature type="region of interest" description="Disordered" evidence="5">
    <location>
        <begin position="1"/>
        <end position="22"/>
    </location>
</feature>
<dbReference type="PROSITE" id="PS51397">
    <property type="entry name" value="WLM"/>
    <property type="match status" value="1"/>
</dbReference>
<dbReference type="GO" id="GO:0005634">
    <property type="term" value="C:nucleus"/>
    <property type="evidence" value="ECO:0007669"/>
    <property type="project" value="TreeGrafter"/>
</dbReference>
<dbReference type="InterPro" id="IPR013536">
    <property type="entry name" value="WLM_dom"/>
</dbReference>
<dbReference type="InterPro" id="IPR036443">
    <property type="entry name" value="Znf_RanBP2_sf"/>
</dbReference>
<dbReference type="GO" id="GO:0006281">
    <property type="term" value="P:DNA repair"/>
    <property type="evidence" value="ECO:0007669"/>
    <property type="project" value="TreeGrafter"/>
</dbReference>